<feature type="chain" id="PRO_5015540326" description="tyrosinase" evidence="8">
    <location>
        <begin position="21"/>
        <end position="572"/>
    </location>
</feature>
<comment type="similarity">
    <text evidence="1">Belongs to the tyrosinase family.</text>
</comment>
<dbReference type="EMBL" id="PKSG01000100">
    <property type="protein sequence ID" value="POR38793.1"/>
    <property type="molecule type" value="Genomic_DNA"/>
</dbReference>
<evidence type="ECO:0000313" key="11">
    <source>
        <dbReference type="Proteomes" id="UP000237481"/>
    </source>
</evidence>
<evidence type="ECO:0000256" key="4">
    <source>
        <dbReference type="ARBA" id="ARBA00023008"/>
    </source>
</evidence>
<dbReference type="Proteomes" id="UP000237481">
    <property type="component" value="Unassembled WGS sequence"/>
</dbReference>
<dbReference type="PANTHER" id="PTHR11474:SF76">
    <property type="entry name" value="SHKT DOMAIN-CONTAINING PROTEIN"/>
    <property type="match status" value="1"/>
</dbReference>
<evidence type="ECO:0000256" key="6">
    <source>
        <dbReference type="ARBA" id="ARBA00048233"/>
    </source>
</evidence>
<dbReference type="EC" id="1.14.18.1" evidence="2"/>
<evidence type="ECO:0000256" key="3">
    <source>
        <dbReference type="ARBA" id="ARBA00022723"/>
    </source>
</evidence>
<protein>
    <recommendedName>
        <fullName evidence="2">tyrosinase</fullName>
        <ecNumber evidence="2">1.14.18.1</ecNumber>
    </recommendedName>
</protein>
<dbReference type="PROSITE" id="PS00498">
    <property type="entry name" value="TYROSINASE_2"/>
    <property type="match status" value="1"/>
</dbReference>
<evidence type="ECO:0000256" key="8">
    <source>
        <dbReference type="SAM" id="SignalP"/>
    </source>
</evidence>
<dbReference type="GO" id="GO:0004503">
    <property type="term" value="F:tyrosinase activity"/>
    <property type="evidence" value="ECO:0007669"/>
    <property type="project" value="UniProtKB-EC"/>
</dbReference>
<feature type="domain" description="Tyrosinase copper-binding" evidence="9">
    <location>
        <begin position="314"/>
        <end position="325"/>
    </location>
</feature>
<dbReference type="InterPro" id="IPR008922">
    <property type="entry name" value="Di-copper_centre_dom_sf"/>
</dbReference>
<proteinExistence type="inferred from homology"/>
<organism evidence="10 11">
    <name type="scientific">Tolypocladium paradoxum</name>
    <dbReference type="NCBI Taxonomy" id="94208"/>
    <lineage>
        <taxon>Eukaryota</taxon>
        <taxon>Fungi</taxon>
        <taxon>Dikarya</taxon>
        <taxon>Ascomycota</taxon>
        <taxon>Pezizomycotina</taxon>
        <taxon>Sordariomycetes</taxon>
        <taxon>Hypocreomycetidae</taxon>
        <taxon>Hypocreales</taxon>
        <taxon>Ophiocordycipitaceae</taxon>
        <taxon>Tolypocladium</taxon>
    </lineage>
</organism>
<comment type="catalytic activity">
    <reaction evidence="7">
        <text>L-tyrosine + O2 = L-dopaquinone + H2O</text>
        <dbReference type="Rhea" id="RHEA:18117"/>
        <dbReference type="ChEBI" id="CHEBI:15377"/>
        <dbReference type="ChEBI" id="CHEBI:15379"/>
        <dbReference type="ChEBI" id="CHEBI:57924"/>
        <dbReference type="ChEBI" id="CHEBI:58315"/>
        <dbReference type="EC" id="1.14.18.1"/>
    </reaction>
</comment>
<evidence type="ECO:0000313" key="10">
    <source>
        <dbReference type="EMBL" id="POR38793.1"/>
    </source>
</evidence>
<gene>
    <name evidence="10" type="ORF">TPAR_01006</name>
</gene>
<dbReference type="SUPFAM" id="SSF48056">
    <property type="entry name" value="Di-copper centre-containing domain"/>
    <property type="match status" value="1"/>
</dbReference>
<accession>A0A2S4L8N0</accession>
<dbReference type="AlphaFoldDB" id="A0A2S4L8N0"/>
<dbReference type="GO" id="GO:0046872">
    <property type="term" value="F:metal ion binding"/>
    <property type="evidence" value="ECO:0007669"/>
    <property type="project" value="UniProtKB-KW"/>
</dbReference>
<evidence type="ECO:0000256" key="2">
    <source>
        <dbReference type="ARBA" id="ARBA00011906"/>
    </source>
</evidence>
<dbReference type="OrthoDB" id="6132182at2759"/>
<dbReference type="InterPro" id="IPR050316">
    <property type="entry name" value="Tyrosinase/Hemocyanin"/>
</dbReference>
<evidence type="ECO:0000256" key="5">
    <source>
        <dbReference type="ARBA" id="ARBA00023101"/>
    </source>
</evidence>
<name>A0A2S4L8N0_9HYPO</name>
<keyword evidence="3" id="KW-0479">Metal-binding</keyword>
<evidence type="ECO:0000256" key="1">
    <source>
        <dbReference type="ARBA" id="ARBA00009928"/>
    </source>
</evidence>
<evidence type="ECO:0000259" key="9">
    <source>
        <dbReference type="PROSITE" id="PS00498"/>
    </source>
</evidence>
<keyword evidence="11" id="KW-1185">Reference proteome</keyword>
<dbReference type="Pfam" id="PF00264">
    <property type="entry name" value="Tyrosinase"/>
    <property type="match status" value="1"/>
</dbReference>
<sequence length="572" mass="63462">MLLKAAIAALALGTAPFVVAQDPYPISAAGVTLDPTTRSFPPRLNINDLKSVGGQEQWDLYILSLQAMQAANYKDTLSYFQIEGMVPRHSWKAVHSVERNWRPAKYGLGRVLSPWRASLCVLAPALRTPVRGESLFSAVTEVVLMVFQQVLVSHAKRIASTYPPQSRQKYMDAAEKLRAPYWDWAADSTVPSATVDLKVQVNAPNGQRSIDNPLYTFKIPPSVVNGEYGPFDSQRRSQIVRCPSPQSYPGSANGNLASRGYKQWIFDAFSRANTFTEFAYMSNTGVSLEQIHNGIHWDAACGQQFVSPDLSAFDPLFMLHHTNVDRLWAYWQAIKPDQDIFNNSYSGQSRFATRGGTIITPRSPLLPFFAQGRVAHTTDSVRSIRSFGYSYQGLETWKSPAQMGEDARKLINRLYSSSTGSATRRSTCRGEAPQVRRYFARVHLDRVEVEKPCQLIFYLDGKQASSLVIMSQPAEGILAAGLPLDHVIQENGFLELSTNATVDAIKSTLTVKIVKLTHPHHQADGSAIDNTKVPSLQVDLEDVVVTQPVDDNKLPKFGASRLRTVLGHHLGR</sequence>
<reference evidence="10 11" key="1">
    <citation type="submission" date="2018-01" db="EMBL/GenBank/DDBJ databases">
        <title>Harnessing the power of phylogenomics to disentangle the directionality and signatures of interkingdom host jumping in the parasitic fungal genus Tolypocladium.</title>
        <authorList>
            <person name="Quandt C.A."/>
            <person name="Patterson W."/>
            <person name="Spatafora J.W."/>
        </authorList>
    </citation>
    <scope>NUCLEOTIDE SEQUENCE [LARGE SCALE GENOMIC DNA]</scope>
    <source>
        <strain evidence="10 11">NRBC 100945</strain>
    </source>
</reference>
<dbReference type="GO" id="GO:0042438">
    <property type="term" value="P:melanin biosynthetic process"/>
    <property type="evidence" value="ECO:0007669"/>
    <property type="project" value="UniProtKB-KW"/>
</dbReference>
<keyword evidence="8" id="KW-0732">Signal</keyword>
<dbReference type="InterPro" id="IPR002227">
    <property type="entry name" value="Tyrosinase_Cu-bd"/>
</dbReference>
<comment type="caution">
    <text evidence="10">The sequence shown here is derived from an EMBL/GenBank/DDBJ whole genome shotgun (WGS) entry which is preliminary data.</text>
</comment>
<dbReference type="STRING" id="94208.A0A2S4L8N0"/>
<comment type="catalytic activity">
    <reaction evidence="6">
        <text>2 L-dopa + O2 = 2 L-dopaquinone + 2 H2O</text>
        <dbReference type="Rhea" id="RHEA:34287"/>
        <dbReference type="ChEBI" id="CHEBI:15377"/>
        <dbReference type="ChEBI" id="CHEBI:15379"/>
        <dbReference type="ChEBI" id="CHEBI:57504"/>
        <dbReference type="ChEBI" id="CHEBI:57924"/>
        <dbReference type="EC" id="1.14.18.1"/>
    </reaction>
</comment>
<dbReference type="PANTHER" id="PTHR11474">
    <property type="entry name" value="TYROSINASE FAMILY MEMBER"/>
    <property type="match status" value="1"/>
</dbReference>
<feature type="signal peptide" evidence="8">
    <location>
        <begin position="1"/>
        <end position="20"/>
    </location>
</feature>
<dbReference type="Gene3D" id="1.10.1280.10">
    <property type="entry name" value="Di-copper center containing domain from catechol oxidase"/>
    <property type="match status" value="1"/>
</dbReference>
<evidence type="ECO:0000256" key="7">
    <source>
        <dbReference type="ARBA" id="ARBA00048881"/>
    </source>
</evidence>
<keyword evidence="4" id="KW-0186">Copper</keyword>
<keyword evidence="5" id="KW-0470">Melanin biosynthesis</keyword>